<protein>
    <submittedName>
        <fullName evidence="1">HAD family hydrolase</fullName>
    </submittedName>
</protein>
<keyword evidence="1" id="KW-0378">Hydrolase</keyword>
<dbReference type="RefSeq" id="WP_135964256.1">
    <property type="nucleotide sequence ID" value="NZ_SRXT01000005.1"/>
</dbReference>
<dbReference type="EMBL" id="SRXT01000005">
    <property type="protein sequence ID" value="TGX52545.1"/>
    <property type="molecule type" value="Genomic_DNA"/>
</dbReference>
<dbReference type="InterPro" id="IPR006439">
    <property type="entry name" value="HAD-SF_hydro_IA"/>
</dbReference>
<keyword evidence="2" id="KW-1185">Reference proteome</keyword>
<dbReference type="InterPro" id="IPR051806">
    <property type="entry name" value="HAD-like_SPP"/>
</dbReference>
<dbReference type="Pfam" id="PF00702">
    <property type="entry name" value="Hydrolase"/>
    <property type="match status" value="1"/>
</dbReference>
<dbReference type="SFLD" id="SFLDG01129">
    <property type="entry name" value="C1.5:_HAD__Beta-PGM__Phosphata"/>
    <property type="match status" value="1"/>
</dbReference>
<dbReference type="AlphaFoldDB" id="A0A4S1X9W7"/>
<dbReference type="PROSITE" id="PS01228">
    <property type="entry name" value="COF_1"/>
    <property type="match status" value="1"/>
</dbReference>
<dbReference type="InterPro" id="IPR036412">
    <property type="entry name" value="HAD-like_sf"/>
</dbReference>
<name>A0A4S1X9W7_9SPHN</name>
<dbReference type="InterPro" id="IPR023214">
    <property type="entry name" value="HAD_sf"/>
</dbReference>
<dbReference type="NCBIfam" id="TIGR01509">
    <property type="entry name" value="HAD-SF-IA-v3"/>
    <property type="match status" value="1"/>
</dbReference>
<dbReference type="PANTHER" id="PTHR43481">
    <property type="entry name" value="FRUCTOSE-1-PHOSPHATE PHOSPHATASE"/>
    <property type="match status" value="1"/>
</dbReference>
<dbReference type="OrthoDB" id="9797743at2"/>
<dbReference type="SUPFAM" id="SSF56784">
    <property type="entry name" value="HAD-like"/>
    <property type="match status" value="1"/>
</dbReference>
<gene>
    <name evidence="1" type="ORF">E5A73_12875</name>
</gene>
<dbReference type="SFLD" id="SFLDS00003">
    <property type="entry name" value="Haloacid_Dehalogenase"/>
    <property type="match status" value="1"/>
</dbReference>
<accession>A0A4S1X9W7</accession>
<dbReference type="Gene3D" id="3.40.50.1000">
    <property type="entry name" value="HAD superfamily/HAD-like"/>
    <property type="match status" value="1"/>
</dbReference>
<dbReference type="PANTHER" id="PTHR43481:SF4">
    <property type="entry name" value="GLYCEROL-1-PHOSPHATE PHOSPHOHYDROLASE 1-RELATED"/>
    <property type="match status" value="1"/>
</dbReference>
<dbReference type="Proteomes" id="UP000306147">
    <property type="component" value="Unassembled WGS sequence"/>
</dbReference>
<sequence>MTDHRLPDRSFAAFLFDMDGTIVNSIAAANRIWTRWAERHGLDAAAIIDVLHGVQVAATVRRFATEGMDVAHEAASITAAEVADVDGVVEIAGARAFLESLPSARWAVVTSAPRALAMRRLEAAGLPTPPILVSAEDVRNGKPAPDCFLAAAGALGVPASDCLVWEDAPAGIAAGEAAGASVIVVEATHDGESDPVRLRVRDYRGLTARSEPDGTLRVVESGSPA</sequence>
<dbReference type="InterPro" id="IPR023198">
    <property type="entry name" value="PGP-like_dom2"/>
</dbReference>
<dbReference type="Gene3D" id="1.10.150.240">
    <property type="entry name" value="Putative phosphatase, domain 2"/>
    <property type="match status" value="1"/>
</dbReference>
<proteinExistence type="predicted"/>
<comment type="caution">
    <text evidence="1">The sequence shown here is derived from an EMBL/GenBank/DDBJ whole genome shotgun (WGS) entry which is preliminary data.</text>
</comment>
<organism evidence="1 2">
    <name type="scientific">Sphingomonas gei</name>
    <dbReference type="NCBI Taxonomy" id="1395960"/>
    <lineage>
        <taxon>Bacteria</taxon>
        <taxon>Pseudomonadati</taxon>
        <taxon>Pseudomonadota</taxon>
        <taxon>Alphaproteobacteria</taxon>
        <taxon>Sphingomonadales</taxon>
        <taxon>Sphingomonadaceae</taxon>
        <taxon>Sphingomonas</taxon>
    </lineage>
</organism>
<dbReference type="GO" id="GO:0050308">
    <property type="term" value="F:sugar-phosphatase activity"/>
    <property type="evidence" value="ECO:0007669"/>
    <property type="project" value="TreeGrafter"/>
</dbReference>
<evidence type="ECO:0000313" key="1">
    <source>
        <dbReference type="EMBL" id="TGX52545.1"/>
    </source>
</evidence>
<evidence type="ECO:0000313" key="2">
    <source>
        <dbReference type="Proteomes" id="UP000306147"/>
    </source>
</evidence>
<reference evidence="1 2" key="1">
    <citation type="submission" date="2019-04" db="EMBL/GenBank/DDBJ databases">
        <title>Sphingomonas psychrotolerans sp. nov., isolated from soil in the Tianshan Mountains, Xinjiang, China.</title>
        <authorList>
            <person name="Luo Y."/>
            <person name="Sheng H."/>
        </authorList>
    </citation>
    <scope>NUCLEOTIDE SEQUENCE [LARGE SCALE GENOMIC DNA]</scope>
    <source>
        <strain evidence="1 2">ZFGT-11</strain>
    </source>
</reference>